<feature type="repeat" description="TPR" evidence="1">
    <location>
        <begin position="83"/>
        <end position="116"/>
    </location>
</feature>
<dbReference type="InParanoid" id="A0A165Q8D2"/>
<dbReference type="AlphaFoldDB" id="A0A165Q8D2"/>
<keyword evidence="4" id="KW-1185">Reference proteome</keyword>
<dbReference type="GO" id="GO:0005740">
    <property type="term" value="C:mitochondrial envelope"/>
    <property type="evidence" value="ECO:0007669"/>
    <property type="project" value="TreeGrafter"/>
</dbReference>
<dbReference type="SMART" id="SM00028">
    <property type="entry name" value="TPR"/>
    <property type="match status" value="2"/>
</dbReference>
<sequence>MAQENADTPVLDPAQQTKFDTARQKKDIGDQAFKAGDLKVALRSYHESLMYLHGLNTTAAQAAAPADRESPKNQNPEIDEMLEKIYNNMSACHMKQGNWQRALDTADKALKKNEKNYKAMFRKGKALGELGYFEKSEKILEDLLQKNPSDAPTINQELARLRAVERERERVANQKFKGFLLKDKKPAA</sequence>
<proteinExistence type="predicted"/>
<name>A0A165Q8D2_9AGAM</name>
<dbReference type="PANTHER" id="PTHR46512:SF1">
    <property type="entry name" value="PEPTIDYLPROLYL ISOMERASE"/>
    <property type="match status" value="1"/>
</dbReference>
<dbReference type="Proteomes" id="UP000076761">
    <property type="component" value="Unassembled WGS sequence"/>
</dbReference>
<dbReference type="STRING" id="1314782.A0A165Q8D2"/>
<dbReference type="GO" id="GO:0044183">
    <property type="term" value="F:protein folding chaperone"/>
    <property type="evidence" value="ECO:0007669"/>
    <property type="project" value="TreeGrafter"/>
</dbReference>
<feature type="region of interest" description="Disordered" evidence="2">
    <location>
        <begin position="1"/>
        <end position="24"/>
    </location>
</feature>
<dbReference type="OrthoDB" id="433738at2759"/>
<evidence type="ECO:0000256" key="2">
    <source>
        <dbReference type="SAM" id="MobiDB-lite"/>
    </source>
</evidence>
<dbReference type="GO" id="GO:0043066">
    <property type="term" value="P:negative regulation of apoptotic process"/>
    <property type="evidence" value="ECO:0007669"/>
    <property type="project" value="TreeGrafter"/>
</dbReference>
<accession>A0A165Q8D2</accession>
<dbReference type="InterPro" id="IPR019734">
    <property type="entry name" value="TPR_rpt"/>
</dbReference>
<dbReference type="GO" id="GO:0012505">
    <property type="term" value="C:endomembrane system"/>
    <property type="evidence" value="ECO:0007669"/>
    <property type="project" value="TreeGrafter"/>
</dbReference>
<dbReference type="InterPro" id="IPR050754">
    <property type="entry name" value="FKBP4/5/8-like"/>
</dbReference>
<dbReference type="Pfam" id="PF14559">
    <property type="entry name" value="TPR_19"/>
    <property type="match status" value="1"/>
</dbReference>
<dbReference type="Gene3D" id="1.25.40.10">
    <property type="entry name" value="Tetratricopeptide repeat domain"/>
    <property type="match status" value="1"/>
</dbReference>
<reference evidence="3 4" key="1">
    <citation type="journal article" date="2016" name="Mol. Biol. Evol.">
        <title>Comparative Genomics of Early-Diverging Mushroom-Forming Fungi Provides Insights into the Origins of Lignocellulose Decay Capabilities.</title>
        <authorList>
            <person name="Nagy L.G."/>
            <person name="Riley R."/>
            <person name="Tritt A."/>
            <person name="Adam C."/>
            <person name="Daum C."/>
            <person name="Floudas D."/>
            <person name="Sun H."/>
            <person name="Yadav J.S."/>
            <person name="Pangilinan J."/>
            <person name="Larsson K.H."/>
            <person name="Matsuura K."/>
            <person name="Barry K."/>
            <person name="Labutti K."/>
            <person name="Kuo R."/>
            <person name="Ohm R.A."/>
            <person name="Bhattacharya S.S."/>
            <person name="Shirouzu T."/>
            <person name="Yoshinaga Y."/>
            <person name="Martin F.M."/>
            <person name="Grigoriev I.V."/>
            <person name="Hibbett D.S."/>
        </authorList>
    </citation>
    <scope>NUCLEOTIDE SEQUENCE [LARGE SCALE GENOMIC DNA]</scope>
    <source>
        <strain evidence="3 4">HHB14362 ss-1</strain>
    </source>
</reference>
<dbReference type="PANTHER" id="PTHR46512">
    <property type="entry name" value="PEPTIDYLPROLYL ISOMERASE"/>
    <property type="match status" value="1"/>
</dbReference>
<gene>
    <name evidence="3" type="ORF">NEOLEDRAFT_1138629</name>
</gene>
<dbReference type="PROSITE" id="PS50005">
    <property type="entry name" value="TPR"/>
    <property type="match status" value="1"/>
</dbReference>
<dbReference type="EMBL" id="KV425600">
    <property type="protein sequence ID" value="KZT22065.1"/>
    <property type="molecule type" value="Genomic_DNA"/>
</dbReference>
<dbReference type="GO" id="GO:0005829">
    <property type="term" value="C:cytosol"/>
    <property type="evidence" value="ECO:0007669"/>
    <property type="project" value="TreeGrafter"/>
</dbReference>
<evidence type="ECO:0000313" key="3">
    <source>
        <dbReference type="EMBL" id="KZT22065.1"/>
    </source>
</evidence>
<evidence type="ECO:0000256" key="1">
    <source>
        <dbReference type="PROSITE-ProRule" id="PRU00339"/>
    </source>
</evidence>
<protein>
    <submittedName>
        <fullName evidence="3">TPR-like protein</fullName>
    </submittedName>
</protein>
<evidence type="ECO:0000313" key="4">
    <source>
        <dbReference type="Proteomes" id="UP000076761"/>
    </source>
</evidence>
<dbReference type="GO" id="GO:0016020">
    <property type="term" value="C:membrane"/>
    <property type="evidence" value="ECO:0007669"/>
    <property type="project" value="TreeGrafter"/>
</dbReference>
<dbReference type="SUPFAM" id="SSF48452">
    <property type="entry name" value="TPR-like"/>
    <property type="match status" value="1"/>
</dbReference>
<dbReference type="InterPro" id="IPR011990">
    <property type="entry name" value="TPR-like_helical_dom_sf"/>
</dbReference>
<organism evidence="3 4">
    <name type="scientific">Neolentinus lepideus HHB14362 ss-1</name>
    <dbReference type="NCBI Taxonomy" id="1314782"/>
    <lineage>
        <taxon>Eukaryota</taxon>
        <taxon>Fungi</taxon>
        <taxon>Dikarya</taxon>
        <taxon>Basidiomycota</taxon>
        <taxon>Agaricomycotina</taxon>
        <taxon>Agaricomycetes</taxon>
        <taxon>Gloeophyllales</taxon>
        <taxon>Gloeophyllaceae</taxon>
        <taxon>Neolentinus</taxon>
    </lineage>
</organism>
<keyword evidence="1" id="KW-0802">TPR repeat</keyword>